<feature type="region of interest" description="Disordered" evidence="8">
    <location>
        <begin position="1242"/>
        <end position="1282"/>
    </location>
</feature>
<evidence type="ECO:0000256" key="3">
    <source>
        <dbReference type="ARBA" id="ARBA00022695"/>
    </source>
</evidence>
<dbReference type="GO" id="GO:0003964">
    <property type="term" value="F:RNA-directed DNA polymerase activity"/>
    <property type="evidence" value="ECO:0007669"/>
    <property type="project" value="UniProtKB-KW"/>
</dbReference>
<evidence type="ECO:0000256" key="2">
    <source>
        <dbReference type="ARBA" id="ARBA00022679"/>
    </source>
</evidence>
<feature type="domain" description="Reverse transcriptase" evidence="9">
    <location>
        <begin position="202"/>
        <end position="405"/>
    </location>
</feature>
<feature type="region of interest" description="Disordered" evidence="8">
    <location>
        <begin position="478"/>
        <end position="515"/>
    </location>
</feature>
<reference evidence="10" key="2">
    <citation type="submission" date="2021-08" db="EMBL/GenBank/DDBJ databases">
        <authorList>
            <person name="Eriksson T."/>
        </authorList>
    </citation>
    <scope>NUCLEOTIDE SEQUENCE</scope>
    <source>
        <strain evidence="10">Stoneville</strain>
        <tissue evidence="10">Whole head</tissue>
    </source>
</reference>
<keyword evidence="3" id="KW-0548">Nucleotidyltransferase</keyword>
<protein>
    <recommendedName>
        <fullName evidence="9">Reverse transcriptase domain-containing protein</fullName>
    </recommendedName>
</protein>
<feature type="compositionally biased region" description="Basic and acidic residues" evidence="8">
    <location>
        <begin position="572"/>
        <end position="602"/>
    </location>
</feature>
<evidence type="ECO:0000256" key="6">
    <source>
        <dbReference type="ARBA" id="ARBA00022801"/>
    </source>
</evidence>
<keyword evidence="7" id="KW-0695">RNA-directed DNA polymerase</keyword>
<dbReference type="Proteomes" id="UP000719412">
    <property type="component" value="Unassembled WGS sequence"/>
</dbReference>
<name>A0A8J6L9Z9_TENMO</name>
<keyword evidence="11" id="KW-1185">Reference proteome</keyword>
<dbReference type="CDD" id="cd01647">
    <property type="entry name" value="RT_LTR"/>
    <property type="match status" value="1"/>
</dbReference>
<proteinExistence type="predicted"/>
<feature type="region of interest" description="Disordered" evidence="8">
    <location>
        <begin position="58"/>
        <end position="82"/>
    </location>
</feature>
<feature type="region of interest" description="Disordered" evidence="8">
    <location>
        <begin position="539"/>
        <end position="606"/>
    </location>
</feature>
<evidence type="ECO:0000256" key="7">
    <source>
        <dbReference type="ARBA" id="ARBA00022918"/>
    </source>
</evidence>
<evidence type="ECO:0000259" key="9">
    <source>
        <dbReference type="PROSITE" id="PS50878"/>
    </source>
</evidence>
<evidence type="ECO:0000256" key="4">
    <source>
        <dbReference type="ARBA" id="ARBA00022722"/>
    </source>
</evidence>
<evidence type="ECO:0000256" key="5">
    <source>
        <dbReference type="ARBA" id="ARBA00022759"/>
    </source>
</evidence>
<evidence type="ECO:0000313" key="11">
    <source>
        <dbReference type="Proteomes" id="UP000719412"/>
    </source>
</evidence>
<gene>
    <name evidence="10" type="ORF">GEV33_011238</name>
</gene>
<reference evidence="10" key="1">
    <citation type="journal article" date="2020" name="J Insects Food Feed">
        <title>The yellow mealworm (Tenebrio molitor) genome: a resource for the emerging insects as food and feed industry.</title>
        <authorList>
            <person name="Eriksson T."/>
            <person name="Andere A."/>
            <person name="Kelstrup H."/>
            <person name="Emery V."/>
            <person name="Picard C."/>
        </authorList>
    </citation>
    <scope>NUCLEOTIDE SEQUENCE</scope>
    <source>
        <strain evidence="10">Stoneville</strain>
        <tissue evidence="10">Whole head</tissue>
    </source>
</reference>
<dbReference type="CDD" id="cd01650">
    <property type="entry name" value="RT_nLTR_like"/>
    <property type="match status" value="1"/>
</dbReference>
<dbReference type="InterPro" id="IPR000477">
    <property type="entry name" value="RT_dom"/>
</dbReference>
<dbReference type="InterPro" id="IPR043128">
    <property type="entry name" value="Rev_trsase/Diguanyl_cyclase"/>
</dbReference>
<feature type="region of interest" description="Disordered" evidence="8">
    <location>
        <begin position="804"/>
        <end position="851"/>
    </location>
</feature>
<keyword evidence="5" id="KW-0255">Endonuclease</keyword>
<keyword evidence="6" id="KW-0378">Hydrolase</keyword>
<dbReference type="SUPFAM" id="SSF56672">
    <property type="entry name" value="DNA/RNA polymerases"/>
    <property type="match status" value="2"/>
</dbReference>
<dbReference type="Pfam" id="PF00078">
    <property type="entry name" value="RVT_1"/>
    <property type="match status" value="2"/>
</dbReference>
<dbReference type="Gene3D" id="3.30.70.270">
    <property type="match status" value="1"/>
</dbReference>
<sequence length="1415" mass="161166">MIGPPDLPISGSMINKLDSKENPLACNVQQEATDAELHELDGVNNGIFAATLQEMKDHSSRRTTSSASIELPKFDPSSDDRGASKWYDETEKLGATFHWLEHERLSRADSSLVGEANEWFPMWQPNEKSWKNFRTEISNMYPPKRNLHEKFRKTSLYLSGDASSYSEYARKKIALIKSLNFTMTQNQLLELVIGDIGDVHVKTATFNSNVKSEAELLVLLIHKKDGGSRLCVDFRTLNQITVKDRFPLPRIDDHIDQLGQHKYFTTLHMAADFHQIPLAQNSIEKTAFVTPDGHYEYLRVPFGLSNAPAVFQRAICNAMGNLNNKDALIYLDDLLIPSKTIFERMEKLERVLTVLTKAGFSLNLKKCREISQNGVKPGDSKVQDLLNAPSPKNVKQPFPFHHWPIRYLAARLFFPLFFSLCAAGLRGTFPGHPRPPSLLPFLFWTTQHKCNTQHPWEAHPAWDLNPADLAVVSEECRSPSTTLPLAPERHTRTSMARRSAGTATSEHSDSHAATELPDGGFIYNLLIFKLSIERTENAEMSESDASEHNEGWQSPSERRRIKKPKTTTESQNRLELKNTYDPLQHVEENEKMDTPPSQEKENTNIYTRNKKNWTKVQEVLKSEGVDFHTYTHKNEKKHAFVLTGLDQRPAPKEIAEALLDENINVLEIYCMRGTNRPAYLVVTDKNYTLDTLENTKFLLSTRCHRCQRWGHATANCHSRAKYVKCAGDHLARDQGCELGNKIKPKCVNCDGDDTANNAICPEYQKKLEAAQERRNRSNTTSEKFVPAALPKVNVWEIRKNIERNGSSSSVRGSTQATPSTSNTKAHSNTEAIPSSPNSQDTNTQHRTPEIKQLIIMKNATRRRWQRRADPALKEQIKNMTKDIKAQIYKNKNKIWQERIEKLNIKDNSLYKTAKLLRKSKTPAPVGNLITNNTTAITDKQKADTLARFYSDVPNLQLDNRPLTQKQKEINQIAELIQKTIYKNPKQYDRDNLASPEEIRNIIKYLPNNKAPGPDNIPNKVIKNLSKKALVQLHYIINSIIKLQHFPKQWKIATVVPIPKQNKDPTNPSNYRPISLLSGLAKVAEKVVNERLNRYGEKLNLTRQEQFGFRPGHDTTQQVTRIITDIITNFNKQKLTAFKVKIENTLSETQSVKAGVPQGSVLGPRRFTWFINDIPTFEKTKIALYADDMAIYAHSFNGEAFNYKFCHSVYSRIDKCGRKIERFLKENEGWLNQPFNFETKFHQTESDDKNTDDQQPSTSTGRGGARGRPKVAFSEGSSRTKRRAAEELTLAAKKGLKQEGNPSPATLISEAVFTTPTRPQRMLKAWYSSQKTPLTPDQALSLMVETKESKHSYLAHRATAKNQFADIYPSYHKIRDAKSRCYPNIEGQTITEISAEIRLQDLLDHTTRRILDMRLL</sequence>
<dbReference type="InterPro" id="IPR053134">
    <property type="entry name" value="RNA-dir_DNA_polymerase"/>
</dbReference>
<keyword evidence="2" id="KW-0808">Transferase</keyword>
<feature type="compositionally biased region" description="Basic and acidic residues" evidence="8">
    <location>
        <begin position="1242"/>
        <end position="1251"/>
    </location>
</feature>
<dbReference type="EMBL" id="JABDTM020026720">
    <property type="protein sequence ID" value="KAH0811553.1"/>
    <property type="molecule type" value="Genomic_DNA"/>
</dbReference>
<feature type="domain" description="Reverse transcriptase" evidence="9">
    <location>
        <begin position="1038"/>
        <end position="1263"/>
    </location>
</feature>
<keyword evidence="1" id="KW-0645">Protease</keyword>
<comment type="caution">
    <text evidence="10">The sequence shown here is derived from an EMBL/GenBank/DDBJ whole genome shotgun (WGS) entry which is preliminary data.</text>
</comment>
<organism evidence="10 11">
    <name type="scientific">Tenebrio molitor</name>
    <name type="common">Yellow mealworm beetle</name>
    <dbReference type="NCBI Taxonomy" id="7067"/>
    <lineage>
        <taxon>Eukaryota</taxon>
        <taxon>Metazoa</taxon>
        <taxon>Ecdysozoa</taxon>
        <taxon>Arthropoda</taxon>
        <taxon>Hexapoda</taxon>
        <taxon>Insecta</taxon>
        <taxon>Pterygota</taxon>
        <taxon>Neoptera</taxon>
        <taxon>Endopterygota</taxon>
        <taxon>Coleoptera</taxon>
        <taxon>Polyphaga</taxon>
        <taxon>Cucujiformia</taxon>
        <taxon>Tenebrionidae</taxon>
        <taxon>Tenebrio</taxon>
    </lineage>
</organism>
<dbReference type="FunFam" id="3.10.10.10:FF:000007">
    <property type="entry name" value="Retrovirus-related Pol polyprotein from transposon 17.6-like Protein"/>
    <property type="match status" value="1"/>
</dbReference>
<feature type="compositionally biased region" description="Polar residues" evidence="8">
    <location>
        <begin position="804"/>
        <end position="845"/>
    </location>
</feature>
<dbReference type="GO" id="GO:0008233">
    <property type="term" value="F:peptidase activity"/>
    <property type="evidence" value="ECO:0007669"/>
    <property type="project" value="UniProtKB-KW"/>
</dbReference>
<feature type="compositionally biased region" description="Basic and acidic residues" evidence="8">
    <location>
        <begin position="72"/>
        <end position="82"/>
    </location>
</feature>
<feature type="compositionally biased region" description="Polar residues" evidence="8">
    <location>
        <begin position="493"/>
        <end position="505"/>
    </location>
</feature>
<dbReference type="PANTHER" id="PTHR24559:SF444">
    <property type="entry name" value="REVERSE TRANSCRIPTASE DOMAIN-CONTAINING PROTEIN"/>
    <property type="match status" value="1"/>
</dbReference>
<keyword evidence="4" id="KW-0540">Nuclease</keyword>
<dbReference type="InterPro" id="IPR043502">
    <property type="entry name" value="DNA/RNA_pol_sf"/>
</dbReference>
<evidence type="ECO:0000313" key="10">
    <source>
        <dbReference type="EMBL" id="KAH0811553.1"/>
    </source>
</evidence>
<accession>A0A8J6L9Z9</accession>
<dbReference type="GO" id="GO:0006508">
    <property type="term" value="P:proteolysis"/>
    <property type="evidence" value="ECO:0007669"/>
    <property type="project" value="UniProtKB-KW"/>
</dbReference>
<evidence type="ECO:0000256" key="1">
    <source>
        <dbReference type="ARBA" id="ARBA00022670"/>
    </source>
</evidence>
<dbReference type="GO" id="GO:0004519">
    <property type="term" value="F:endonuclease activity"/>
    <property type="evidence" value="ECO:0007669"/>
    <property type="project" value="UniProtKB-KW"/>
</dbReference>
<dbReference type="PROSITE" id="PS50878">
    <property type="entry name" value="RT_POL"/>
    <property type="match status" value="2"/>
</dbReference>
<dbReference type="Gene3D" id="3.10.10.10">
    <property type="entry name" value="HIV Type 1 Reverse Transcriptase, subunit A, domain 1"/>
    <property type="match status" value="1"/>
</dbReference>
<dbReference type="PANTHER" id="PTHR24559">
    <property type="entry name" value="TRANSPOSON TY3-I GAG-POL POLYPROTEIN"/>
    <property type="match status" value="1"/>
</dbReference>
<evidence type="ECO:0000256" key="8">
    <source>
        <dbReference type="SAM" id="MobiDB-lite"/>
    </source>
</evidence>